<protein>
    <submittedName>
        <fullName evidence="1">Uncharacterized protein</fullName>
    </submittedName>
</protein>
<dbReference type="Proteomes" id="UP000308600">
    <property type="component" value="Unassembled WGS sequence"/>
</dbReference>
<sequence>MSSAKSDSRRPSSTMESAPKAATTNRTPSHYSTPSPVKILHLKPSTLPQFDPLFYSNGGLNGATGSPNFVSSFFVDPATSPASATSTPPRMPPSPFPLPSPFRYETSSNKI</sequence>
<proteinExistence type="predicted"/>
<name>A0ACD2ZZ86_9AGAR</name>
<gene>
    <name evidence="1" type="ORF">BDN72DRAFT_907260</name>
</gene>
<accession>A0ACD2ZZ86</accession>
<evidence type="ECO:0000313" key="1">
    <source>
        <dbReference type="EMBL" id="TFK57952.1"/>
    </source>
</evidence>
<organism evidence="1 2">
    <name type="scientific">Pluteus cervinus</name>
    <dbReference type="NCBI Taxonomy" id="181527"/>
    <lineage>
        <taxon>Eukaryota</taxon>
        <taxon>Fungi</taxon>
        <taxon>Dikarya</taxon>
        <taxon>Basidiomycota</taxon>
        <taxon>Agaricomycotina</taxon>
        <taxon>Agaricomycetes</taxon>
        <taxon>Agaricomycetidae</taxon>
        <taxon>Agaricales</taxon>
        <taxon>Pluteineae</taxon>
        <taxon>Pluteaceae</taxon>
        <taxon>Pluteus</taxon>
    </lineage>
</organism>
<reference evidence="1 2" key="1">
    <citation type="journal article" date="2019" name="Nat. Ecol. Evol.">
        <title>Megaphylogeny resolves global patterns of mushroom evolution.</title>
        <authorList>
            <person name="Varga T."/>
            <person name="Krizsan K."/>
            <person name="Foldi C."/>
            <person name="Dima B."/>
            <person name="Sanchez-Garcia M."/>
            <person name="Sanchez-Ramirez S."/>
            <person name="Szollosi G.J."/>
            <person name="Szarkandi J.G."/>
            <person name="Papp V."/>
            <person name="Albert L."/>
            <person name="Andreopoulos W."/>
            <person name="Angelini C."/>
            <person name="Antonin V."/>
            <person name="Barry K.W."/>
            <person name="Bougher N.L."/>
            <person name="Buchanan P."/>
            <person name="Buyck B."/>
            <person name="Bense V."/>
            <person name="Catcheside P."/>
            <person name="Chovatia M."/>
            <person name="Cooper J."/>
            <person name="Damon W."/>
            <person name="Desjardin D."/>
            <person name="Finy P."/>
            <person name="Geml J."/>
            <person name="Haridas S."/>
            <person name="Hughes K."/>
            <person name="Justo A."/>
            <person name="Karasinski D."/>
            <person name="Kautmanova I."/>
            <person name="Kiss B."/>
            <person name="Kocsube S."/>
            <person name="Kotiranta H."/>
            <person name="LaButti K.M."/>
            <person name="Lechner B.E."/>
            <person name="Liimatainen K."/>
            <person name="Lipzen A."/>
            <person name="Lukacs Z."/>
            <person name="Mihaltcheva S."/>
            <person name="Morgado L.N."/>
            <person name="Niskanen T."/>
            <person name="Noordeloos M.E."/>
            <person name="Ohm R.A."/>
            <person name="Ortiz-Santana B."/>
            <person name="Ovrebo C."/>
            <person name="Racz N."/>
            <person name="Riley R."/>
            <person name="Savchenko A."/>
            <person name="Shiryaev A."/>
            <person name="Soop K."/>
            <person name="Spirin V."/>
            <person name="Szebenyi C."/>
            <person name="Tomsovsky M."/>
            <person name="Tulloss R.E."/>
            <person name="Uehling J."/>
            <person name="Grigoriev I.V."/>
            <person name="Vagvolgyi C."/>
            <person name="Papp T."/>
            <person name="Martin F.M."/>
            <person name="Miettinen O."/>
            <person name="Hibbett D.S."/>
            <person name="Nagy L.G."/>
        </authorList>
    </citation>
    <scope>NUCLEOTIDE SEQUENCE [LARGE SCALE GENOMIC DNA]</scope>
    <source>
        <strain evidence="1 2">NL-1719</strain>
    </source>
</reference>
<evidence type="ECO:0000313" key="2">
    <source>
        <dbReference type="Proteomes" id="UP000308600"/>
    </source>
</evidence>
<keyword evidence="2" id="KW-1185">Reference proteome</keyword>
<dbReference type="EMBL" id="ML209821">
    <property type="protein sequence ID" value="TFK57952.1"/>
    <property type="molecule type" value="Genomic_DNA"/>
</dbReference>